<dbReference type="AlphaFoldDB" id="A0A0D0LYJ7"/>
<reference evidence="2 3" key="1">
    <citation type="submission" date="2014-12" db="EMBL/GenBank/DDBJ databases">
        <title>16Stimator: statistical estimation of ribosomal gene copy numbers from draft genome assemblies.</title>
        <authorList>
            <person name="Perisin M.A."/>
            <person name="Vetter M."/>
            <person name="Gilbert J.A."/>
            <person name="Bergelson J."/>
        </authorList>
    </citation>
    <scope>NUCLEOTIDE SEQUENCE [LARGE SCALE GENOMIC DNA]</scope>
    <source>
        <strain evidence="2 3">MEDvA23</strain>
    </source>
</reference>
<protein>
    <recommendedName>
        <fullName evidence="4">Lipoprotein</fullName>
    </recommendedName>
</protein>
<dbReference type="Proteomes" id="UP000032067">
    <property type="component" value="Unassembled WGS sequence"/>
</dbReference>
<accession>A0A0D0LYJ7</accession>
<evidence type="ECO:0000313" key="3">
    <source>
        <dbReference type="Proteomes" id="UP000032067"/>
    </source>
</evidence>
<organism evidence="2 3">
    <name type="scientific">Variovorax paradoxus</name>
    <dbReference type="NCBI Taxonomy" id="34073"/>
    <lineage>
        <taxon>Bacteria</taxon>
        <taxon>Pseudomonadati</taxon>
        <taxon>Pseudomonadota</taxon>
        <taxon>Betaproteobacteria</taxon>
        <taxon>Burkholderiales</taxon>
        <taxon>Comamonadaceae</taxon>
        <taxon>Variovorax</taxon>
    </lineage>
</organism>
<dbReference type="OrthoDB" id="8855499at2"/>
<name>A0A0D0LYJ7_VARPD</name>
<evidence type="ECO:0000256" key="1">
    <source>
        <dbReference type="SAM" id="MobiDB-lite"/>
    </source>
</evidence>
<dbReference type="RefSeq" id="WP_042581434.1">
    <property type="nucleotide sequence ID" value="NZ_JXQQ01000070.1"/>
</dbReference>
<feature type="compositionally biased region" description="Basic and acidic residues" evidence="1">
    <location>
        <begin position="40"/>
        <end position="52"/>
    </location>
</feature>
<comment type="caution">
    <text evidence="2">The sequence shown here is derived from an EMBL/GenBank/DDBJ whole genome shotgun (WGS) entry which is preliminary data.</text>
</comment>
<dbReference type="PROSITE" id="PS51257">
    <property type="entry name" value="PROKAR_LIPOPROTEIN"/>
    <property type="match status" value="1"/>
</dbReference>
<evidence type="ECO:0000313" key="2">
    <source>
        <dbReference type="EMBL" id="KIQ25196.1"/>
    </source>
</evidence>
<gene>
    <name evidence="2" type="ORF">RT97_24405</name>
</gene>
<feature type="region of interest" description="Disordered" evidence="1">
    <location>
        <begin position="22"/>
        <end position="55"/>
    </location>
</feature>
<evidence type="ECO:0008006" key="4">
    <source>
        <dbReference type="Google" id="ProtNLM"/>
    </source>
</evidence>
<dbReference type="EMBL" id="JXQQ01000070">
    <property type="protein sequence ID" value="KIQ25196.1"/>
    <property type="molecule type" value="Genomic_DNA"/>
</dbReference>
<sequence>MRLILWGGLLALSLVGCETTRHGRDRDYDYYGRPPPRPYYEPEREAPREGPRLSDMQQRALDNCIVLPTRQDRARCRATVMSTVR</sequence>
<proteinExistence type="predicted"/>